<keyword evidence="4" id="KW-0732">Signal</keyword>
<feature type="repeat" description="ANK" evidence="3">
    <location>
        <begin position="48"/>
        <end position="80"/>
    </location>
</feature>
<evidence type="ECO:0000256" key="2">
    <source>
        <dbReference type="ARBA" id="ARBA00023043"/>
    </source>
</evidence>
<evidence type="ECO:0000256" key="4">
    <source>
        <dbReference type="SAM" id="SignalP"/>
    </source>
</evidence>
<dbReference type="InterPro" id="IPR002110">
    <property type="entry name" value="Ankyrin_rpt"/>
</dbReference>
<dbReference type="InterPro" id="IPR050776">
    <property type="entry name" value="Ank_Repeat/CDKN_Inhibitor"/>
</dbReference>
<sequence length="291" mass="32422">MLKPLVIVCLALLLGACSFTPHQNIALERNELAKRQLAQSGNLNELDFDGTPLCAAALTNNMEMARYLLDKGAKVNFGNAEGYRSKTALHSAAAVGSIEIAKLLMAHGADLSIRNRENMTPLELARAEGQPAMVELLTRYESALTDWEATKNSNSVTAYQQFLRDHPGSLYEQEAQAQLQTLQAEAQKQAALDAMEAQLPVSVRRDKYMLQLSNYLKQQDYQKALEIFPKLEALPTAIDPSFNYFYGEALLRTNQPQRALEKLYRYVNQQGSGATHYTPALQLINQAESRL</sequence>
<feature type="chain" id="PRO_5020794602" evidence="4">
    <location>
        <begin position="24"/>
        <end position="291"/>
    </location>
</feature>
<dbReference type="RefSeq" id="WP_165900352.1">
    <property type="nucleotide sequence ID" value="NZ_SMFU01000012.1"/>
</dbReference>
<keyword evidence="2 3" id="KW-0040">ANK repeat</keyword>
<dbReference type="PROSITE" id="PS50088">
    <property type="entry name" value="ANK_REPEAT"/>
    <property type="match status" value="2"/>
</dbReference>
<dbReference type="EMBL" id="SMFU01000012">
    <property type="protein sequence ID" value="TCK03494.1"/>
    <property type="molecule type" value="Genomic_DNA"/>
</dbReference>
<organism evidence="5 6">
    <name type="scientific">Marinobacterium mangrovicola</name>
    <dbReference type="NCBI Taxonomy" id="1476959"/>
    <lineage>
        <taxon>Bacteria</taxon>
        <taxon>Pseudomonadati</taxon>
        <taxon>Pseudomonadota</taxon>
        <taxon>Gammaproteobacteria</taxon>
        <taxon>Oceanospirillales</taxon>
        <taxon>Oceanospirillaceae</taxon>
        <taxon>Marinobacterium</taxon>
    </lineage>
</organism>
<dbReference type="PANTHER" id="PTHR24201:SF15">
    <property type="entry name" value="ANKYRIN REPEAT DOMAIN-CONTAINING PROTEIN 66"/>
    <property type="match status" value="1"/>
</dbReference>
<dbReference type="AlphaFoldDB" id="A0A4R1G6W5"/>
<reference evidence="5 6" key="1">
    <citation type="submission" date="2019-03" db="EMBL/GenBank/DDBJ databases">
        <title>Genomic Encyclopedia of Archaeal and Bacterial Type Strains, Phase II (KMG-II): from individual species to whole genera.</title>
        <authorList>
            <person name="Goeker M."/>
        </authorList>
    </citation>
    <scope>NUCLEOTIDE SEQUENCE [LARGE SCALE GENOMIC DNA]</scope>
    <source>
        <strain evidence="5 6">DSM 27697</strain>
    </source>
</reference>
<feature type="repeat" description="ANK" evidence="3">
    <location>
        <begin position="84"/>
        <end position="116"/>
    </location>
</feature>
<gene>
    <name evidence="5" type="ORF">CLV83_3764</name>
</gene>
<accession>A0A4R1G6W5</accession>
<name>A0A4R1G6W5_9GAMM</name>
<comment type="caution">
    <text evidence="5">The sequence shown here is derived from an EMBL/GenBank/DDBJ whole genome shotgun (WGS) entry which is preliminary data.</text>
</comment>
<dbReference type="SUPFAM" id="SSF48403">
    <property type="entry name" value="Ankyrin repeat"/>
    <property type="match status" value="1"/>
</dbReference>
<dbReference type="Proteomes" id="UP000294546">
    <property type="component" value="Unassembled WGS sequence"/>
</dbReference>
<dbReference type="PANTHER" id="PTHR24201">
    <property type="entry name" value="ANK_REP_REGION DOMAIN-CONTAINING PROTEIN"/>
    <property type="match status" value="1"/>
</dbReference>
<evidence type="ECO:0000313" key="5">
    <source>
        <dbReference type="EMBL" id="TCK03494.1"/>
    </source>
</evidence>
<protein>
    <submittedName>
        <fullName evidence="5">Ankyrin repeat protein</fullName>
    </submittedName>
</protein>
<dbReference type="InterPro" id="IPR036770">
    <property type="entry name" value="Ankyrin_rpt-contain_sf"/>
</dbReference>
<dbReference type="PROSITE" id="PS50297">
    <property type="entry name" value="ANK_REP_REGION"/>
    <property type="match status" value="2"/>
</dbReference>
<evidence type="ECO:0000256" key="3">
    <source>
        <dbReference type="PROSITE-ProRule" id="PRU00023"/>
    </source>
</evidence>
<dbReference type="Pfam" id="PF12796">
    <property type="entry name" value="Ank_2"/>
    <property type="match status" value="1"/>
</dbReference>
<feature type="signal peptide" evidence="4">
    <location>
        <begin position="1"/>
        <end position="23"/>
    </location>
</feature>
<dbReference type="SMART" id="SM00248">
    <property type="entry name" value="ANK"/>
    <property type="match status" value="3"/>
</dbReference>
<evidence type="ECO:0000256" key="1">
    <source>
        <dbReference type="ARBA" id="ARBA00022737"/>
    </source>
</evidence>
<keyword evidence="6" id="KW-1185">Reference proteome</keyword>
<dbReference type="Gene3D" id="1.25.40.20">
    <property type="entry name" value="Ankyrin repeat-containing domain"/>
    <property type="match status" value="1"/>
</dbReference>
<proteinExistence type="predicted"/>
<keyword evidence="1" id="KW-0677">Repeat</keyword>
<evidence type="ECO:0000313" key="6">
    <source>
        <dbReference type="Proteomes" id="UP000294546"/>
    </source>
</evidence>
<dbReference type="PROSITE" id="PS51257">
    <property type="entry name" value="PROKAR_LIPOPROTEIN"/>
    <property type="match status" value="1"/>
</dbReference>